<dbReference type="SUPFAM" id="SSF53300">
    <property type="entry name" value="vWA-like"/>
    <property type="match status" value="1"/>
</dbReference>
<dbReference type="InterPro" id="IPR036465">
    <property type="entry name" value="vWFA_dom_sf"/>
</dbReference>
<evidence type="ECO:0000313" key="4">
    <source>
        <dbReference type="Proteomes" id="UP000192738"/>
    </source>
</evidence>
<evidence type="ECO:0000256" key="1">
    <source>
        <dbReference type="SAM" id="MobiDB-lite"/>
    </source>
</evidence>
<name>A0A1W2DFK9_9FIRM</name>
<gene>
    <name evidence="3" type="ORF">SAMN04488500_11580</name>
</gene>
<dbReference type="InterPro" id="IPR002035">
    <property type="entry name" value="VWF_A"/>
</dbReference>
<dbReference type="InterPro" id="IPR052989">
    <property type="entry name" value="Mg-chelatase_DI-like"/>
</dbReference>
<dbReference type="STRING" id="112901.SAMN04488500_11580"/>
<feature type="compositionally biased region" description="Polar residues" evidence="1">
    <location>
        <begin position="222"/>
        <end position="257"/>
    </location>
</feature>
<dbReference type="EMBL" id="FWXI01000015">
    <property type="protein sequence ID" value="SMC96074.1"/>
    <property type="molecule type" value="Genomic_DNA"/>
</dbReference>
<proteinExistence type="predicted"/>
<reference evidence="3 4" key="1">
    <citation type="submission" date="2017-04" db="EMBL/GenBank/DDBJ databases">
        <authorList>
            <person name="Afonso C.L."/>
            <person name="Miller P.J."/>
            <person name="Scott M.A."/>
            <person name="Spackman E."/>
            <person name="Goraichik I."/>
            <person name="Dimitrov K.M."/>
            <person name="Suarez D.L."/>
            <person name="Swayne D.E."/>
        </authorList>
    </citation>
    <scope>NUCLEOTIDE SEQUENCE [LARGE SCALE GENOMIC DNA]</scope>
    <source>
        <strain evidence="3 4">DSM 5090</strain>
    </source>
</reference>
<keyword evidence="4" id="KW-1185">Reference proteome</keyword>
<dbReference type="Pfam" id="PF13519">
    <property type="entry name" value="VWA_2"/>
    <property type="match status" value="1"/>
</dbReference>
<dbReference type="PANTHER" id="PTHR35023:SF1">
    <property type="entry name" value="MG-PROTOPORPHYRIN IX CHELATASE"/>
    <property type="match status" value="1"/>
</dbReference>
<dbReference type="OrthoDB" id="9806395at2"/>
<dbReference type="RefSeq" id="WP_084577027.1">
    <property type="nucleotide sequence ID" value="NZ_CP155572.1"/>
</dbReference>
<dbReference type="SMART" id="SM00327">
    <property type="entry name" value="VWA"/>
    <property type="match status" value="1"/>
</dbReference>
<organism evidence="3 4">
    <name type="scientific">Sporomusa malonica</name>
    <dbReference type="NCBI Taxonomy" id="112901"/>
    <lineage>
        <taxon>Bacteria</taxon>
        <taxon>Bacillati</taxon>
        <taxon>Bacillota</taxon>
        <taxon>Negativicutes</taxon>
        <taxon>Selenomonadales</taxon>
        <taxon>Sporomusaceae</taxon>
        <taxon>Sporomusa</taxon>
    </lineage>
</organism>
<evidence type="ECO:0000259" key="2">
    <source>
        <dbReference type="PROSITE" id="PS50234"/>
    </source>
</evidence>
<dbReference type="PROSITE" id="PS50234">
    <property type="entry name" value="VWFA"/>
    <property type="match status" value="1"/>
</dbReference>
<dbReference type="Gene3D" id="3.40.50.410">
    <property type="entry name" value="von Willebrand factor, type A domain"/>
    <property type="match status" value="1"/>
</dbReference>
<feature type="domain" description="VWFA" evidence="2">
    <location>
        <begin position="393"/>
        <end position="558"/>
    </location>
</feature>
<evidence type="ECO:0000313" key="3">
    <source>
        <dbReference type="EMBL" id="SMC96074.1"/>
    </source>
</evidence>
<sequence>MANSLIFSPDNLPLIRLIEPAAVVSQALAQGRGVRLGQSAVLSTKVHAFNAHSPEHVQIMANADAGQVFYHRQDCGAIYHLDTFHQCGSVDHRVAAKYVCQAVALYHKLRAEQAEPLCRGMVSPDLIDIQTASGGGRITGLLTGGQKLSMRRVHENHVHLALCLPPEHAVCLFYIVAAVEAAILNSGLELRCNERISCVDSTDNQVDLSPYTDHTDSLLTGPESSEQTFELSNESTTGSSPKDASVASPSDNSLPSTSRRREECVGKGQTLISVKETNLNYNKSDKKERKRAPDAIAQYGNFYAPGLSESLKQAMVGIKSKQCLSRNSRNIQSQSSCGKLSVGDDRSFTAGLDVAATVTAAASRLLADGGVRSLRISPADIRFMTRRPRRGYDVCLLTDSSGSMAGPRLATAKYLAGEITRSGCNQVSVVTFQDNRAEVVKPFTPSRQAALGTFDTVMPYGATPLALGIRRSLSYIREQQTEKLLLVLITDGIPSRKYEETANPLTDALAAAAEIKQLHCGFLCIGLDTDDGFLKKLTTAAGGVLYMFTEYEKQVMRG</sequence>
<dbReference type="Proteomes" id="UP000192738">
    <property type="component" value="Unassembled WGS sequence"/>
</dbReference>
<feature type="region of interest" description="Disordered" evidence="1">
    <location>
        <begin position="203"/>
        <end position="267"/>
    </location>
</feature>
<protein>
    <submittedName>
        <fullName evidence="3">Magnesium chelatase subunit D</fullName>
    </submittedName>
</protein>
<accession>A0A1W2DFK9</accession>
<dbReference type="AlphaFoldDB" id="A0A1W2DFK9"/>
<dbReference type="CDD" id="cd00198">
    <property type="entry name" value="vWFA"/>
    <property type="match status" value="1"/>
</dbReference>
<dbReference type="PANTHER" id="PTHR35023">
    <property type="entry name" value="CHELATASE-RELATED"/>
    <property type="match status" value="1"/>
</dbReference>